<dbReference type="SUPFAM" id="SSF82171">
    <property type="entry name" value="DPP6 N-terminal domain-like"/>
    <property type="match status" value="1"/>
</dbReference>
<evidence type="ECO:0000256" key="2">
    <source>
        <dbReference type="ARBA" id="ARBA00023136"/>
    </source>
</evidence>
<organism evidence="7 8">
    <name type="scientific">Tenacibaculum soleae</name>
    <dbReference type="NCBI Taxonomy" id="447689"/>
    <lineage>
        <taxon>Bacteria</taxon>
        <taxon>Pseudomonadati</taxon>
        <taxon>Bacteroidota</taxon>
        <taxon>Flavobacteriia</taxon>
        <taxon>Flavobacteriales</taxon>
        <taxon>Flavobacteriaceae</taxon>
        <taxon>Tenacibaculum</taxon>
    </lineage>
</organism>
<dbReference type="PANTHER" id="PTHR30329">
    <property type="entry name" value="STATOR ELEMENT OF FLAGELLAR MOTOR COMPLEX"/>
    <property type="match status" value="1"/>
</dbReference>
<dbReference type="CDD" id="cd07185">
    <property type="entry name" value="OmpA_C-like"/>
    <property type="match status" value="1"/>
</dbReference>
<dbReference type="PRINTS" id="PR01021">
    <property type="entry name" value="OMPADOMAIN"/>
</dbReference>
<dbReference type="Gene3D" id="2.60.40.1120">
    <property type="entry name" value="Carboxypeptidase-like, regulatory domain"/>
    <property type="match status" value="1"/>
</dbReference>
<sequence length="648" mass="74339">MKKIILFLLILSNVVAYGQRISAANKFFEEFSYKKSAELFESIYNKGDSSQIVLSKLADSYYYNAEFKKAESWYEKLLRIFEKEETPQHFFRYAQVLKSNGKVAESDRWLQKLKTLKETDSRAVALEKNEDYFAKYTNKKETYINIYNVSTNTKYSDFGGFLYKDELYFASTRPTKIKRDNKIYAWNKQPFLNIYRSGLKELNSDGVVDLSVTEKLIELNTPYHESNIVITNDGNTIYFTRDNFDGKKVKKGEDSAVHLKIYKATRDNDKWIDVKELPFNTDDYSCGHPALSLDEKTLYFVSDMPGGFGETDIYKVAILESNNYGSPVNLGWKINTESREMFPFVGADNTFYFASDGHIGLGALDVFESKIKDNEFTNPVNLGTPINGPKDDFSFVVNKEKSKGFFSSNRKKGKGDDDIYSFLIYDCKQNIEGVIKNSITGQPMSNVKVVLVDDEGNLVSEQITKENGSYLFKTIDCERKFTVTASKDDYRRVLKETQTLDVDKAIVNVDLQLEPLVFEDQIVIKPIYFDFGLSNIREDSEYELEHIVSVMKNNPSMIIKIESHTDSRGTKGYNRRLSTSRAVSTRNYIISRGISSTRIKSALGYGESQLLNKCNDTNQDKCTEEEHQENRRSYFYIVEGGVNVKTSN</sequence>
<dbReference type="AlphaFoldDB" id="A0A1B9Y336"/>
<evidence type="ECO:0000313" key="7">
    <source>
        <dbReference type="EMBL" id="OCK44176.1"/>
    </source>
</evidence>
<dbReference type="PROSITE" id="PS51123">
    <property type="entry name" value="OMPA_2"/>
    <property type="match status" value="1"/>
</dbReference>
<dbReference type="InterPro" id="IPR050330">
    <property type="entry name" value="Bact_OuterMem_StrucFunc"/>
</dbReference>
<gene>
    <name evidence="7" type="ORF">BA195_05685</name>
</gene>
<dbReference type="InterPro" id="IPR011990">
    <property type="entry name" value="TPR-like_helical_dom_sf"/>
</dbReference>
<evidence type="ECO:0000256" key="4">
    <source>
        <dbReference type="PROSITE-ProRule" id="PRU00473"/>
    </source>
</evidence>
<reference evidence="7 8" key="1">
    <citation type="submission" date="2016-06" db="EMBL/GenBank/DDBJ databases">
        <title>Draft Genome Sequence of Tenacibaculum soleae UCD-KL19.</title>
        <authorList>
            <person name="Eisen J.A."/>
            <person name="Coil D.A."/>
            <person name="Lujan K.M."/>
        </authorList>
    </citation>
    <scope>NUCLEOTIDE SEQUENCE [LARGE SCALE GENOMIC DNA]</scope>
    <source>
        <strain evidence="7 8">UCD-KL19</strain>
    </source>
</reference>
<dbReference type="InterPro" id="IPR036737">
    <property type="entry name" value="OmpA-like_sf"/>
</dbReference>
<dbReference type="Gene3D" id="1.25.40.10">
    <property type="entry name" value="Tetratricopeptide repeat domain"/>
    <property type="match status" value="1"/>
</dbReference>
<evidence type="ECO:0000313" key="8">
    <source>
        <dbReference type="Proteomes" id="UP000093186"/>
    </source>
</evidence>
<evidence type="ECO:0000256" key="1">
    <source>
        <dbReference type="ARBA" id="ARBA00004442"/>
    </source>
</evidence>
<keyword evidence="8" id="KW-1185">Reference proteome</keyword>
<dbReference type="SUPFAM" id="SSF48452">
    <property type="entry name" value="TPR-like"/>
    <property type="match status" value="1"/>
</dbReference>
<proteinExistence type="predicted"/>
<dbReference type="RefSeq" id="WP_068703297.1">
    <property type="nucleotide sequence ID" value="NZ_JAUOSW010000005.1"/>
</dbReference>
<feature type="domain" description="OmpA-like" evidence="6">
    <location>
        <begin position="516"/>
        <end position="641"/>
    </location>
</feature>
<dbReference type="Pfam" id="PF00691">
    <property type="entry name" value="OmpA"/>
    <property type="match status" value="1"/>
</dbReference>
<evidence type="ECO:0000259" key="6">
    <source>
        <dbReference type="PROSITE" id="PS51123"/>
    </source>
</evidence>
<evidence type="ECO:0000256" key="5">
    <source>
        <dbReference type="SAM" id="SignalP"/>
    </source>
</evidence>
<keyword evidence="3" id="KW-0998">Cell outer membrane</keyword>
<feature type="chain" id="PRO_5008640053" description="OmpA-like domain-containing protein" evidence="5">
    <location>
        <begin position="19"/>
        <end position="648"/>
    </location>
</feature>
<comment type="caution">
    <text evidence="7">The sequence shown here is derived from an EMBL/GenBank/DDBJ whole genome shotgun (WGS) entry which is preliminary data.</text>
</comment>
<dbReference type="EMBL" id="MAKX01000001">
    <property type="protein sequence ID" value="OCK44176.1"/>
    <property type="molecule type" value="Genomic_DNA"/>
</dbReference>
<dbReference type="STRING" id="447689.BA195_05685"/>
<dbReference type="SUPFAM" id="SSF103088">
    <property type="entry name" value="OmpA-like"/>
    <property type="match status" value="1"/>
</dbReference>
<dbReference type="InterPro" id="IPR011659">
    <property type="entry name" value="WD40"/>
</dbReference>
<evidence type="ECO:0000256" key="3">
    <source>
        <dbReference type="ARBA" id="ARBA00023237"/>
    </source>
</evidence>
<dbReference type="PANTHER" id="PTHR30329:SF21">
    <property type="entry name" value="LIPOPROTEIN YIAD-RELATED"/>
    <property type="match status" value="1"/>
</dbReference>
<dbReference type="Pfam" id="PF13620">
    <property type="entry name" value="CarboxypepD_reg"/>
    <property type="match status" value="1"/>
</dbReference>
<dbReference type="Gene3D" id="3.30.1330.60">
    <property type="entry name" value="OmpA-like domain"/>
    <property type="match status" value="1"/>
</dbReference>
<protein>
    <recommendedName>
        <fullName evidence="6">OmpA-like domain-containing protein</fullName>
    </recommendedName>
</protein>
<keyword evidence="2 4" id="KW-0472">Membrane</keyword>
<name>A0A1B9Y336_9FLAO</name>
<feature type="signal peptide" evidence="5">
    <location>
        <begin position="1"/>
        <end position="18"/>
    </location>
</feature>
<dbReference type="GO" id="GO:0009279">
    <property type="term" value="C:cell outer membrane"/>
    <property type="evidence" value="ECO:0007669"/>
    <property type="project" value="UniProtKB-SubCell"/>
</dbReference>
<accession>A0A1B9Y336</accession>
<dbReference type="InterPro" id="IPR008969">
    <property type="entry name" value="CarboxyPept-like_regulatory"/>
</dbReference>
<keyword evidence="5" id="KW-0732">Signal</keyword>
<dbReference type="Pfam" id="PF07676">
    <property type="entry name" value="PD40"/>
    <property type="match status" value="3"/>
</dbReference>
<dbReference type="InterPro" id="IPR006665">
    <property type="entry name" value="OmpA-like"/>
</dbReference>
<dbReference type="OrthoDB" id="9809364at2"/>
<dbReference type="InterPro" id="IPR006664">
    <property type="entry name" value="OMP_bac"/>
</dbReference>
<comment type="subcellular location">
    <subcellularLocation>
        <location evidence="1">Cell outer membrane</location>
    </subcellularLocation>
</comment>
<dbReference type="SUPFAM" id="SSF49464">
    <property type="entry name" value="Carboxypeptidase regulatory domain-like"/>
    <property type="match status" value="1"/>
</dbReference>
<dbReference type="Proteomes" id="UP000093186">
    <property type="component" value="Unassembled WGS sequence"/>
</dbReference>